<reference evidence="5" key="1">
    <citation type="submission" date="2020-04" db="EMBL/GenBank/DDBJ databases">
        <authorList>
            <person name="Chiriac C."/>
            <person name="Salcher M."/>
            <person name="Ghai R."/>
            <person name="Kavagutti S V."/>
        </authorList>
    </citation>
    <scope>NUCLEOTIDE SEQUENCE</scope>
</reference>
<evidence type="ECO:0000256" key="1">
    <source>
        <dbReference type="ARBA" id="ARBA00022741"/>
    </source>
</evidence>
<name>A0A6J5M1E2_9CAUD</name>
<dbReference type="Pfam" id="PF02562">
    <property type="entry name" value="PhoH"/>
    <property type="match status" value="1"/>
</dbReference>
<keyword evidence="2" id="KW-0067">ATP-binding</keyword>
<dbReference type="InterPro" id="IPR051451">
    <property type="entry name" value="PhoH2-like"/>
</dbReference>
<dbReference type="PANTHER" id="PTHR30473:SF3">
    <property type="entry name" value="PROTEIN PHOH"/>
    <property type="match status" value="1"/>
</dbReference>
<dbReference type="Gene3D" id="3.40.50.300">
    <property type="entry name" value="P-loop containing nucleotide triphosphate hydrolases"/>
    <property type="match status" value="1"/>
</dbReference>
<feature type="domain" description="PhoH-like protein" evidence="4">
    <location>
        <begin position="37"/>
        <end position="235"/>
    </location>
</feature>
<accession>A0A6J5M1E2</accession>
<evidence type="ECO:0000259" key="4">
    <source>
        <dbReference type="Pfam" id="PF02562"/>
    </source>
</evidence>
<dbReference type="EMBL" id="LR796358">
    <property type="protein sequence ID" value="CAB4139313.1"/>
    <property type="molecule type" value="Genomic_DNA"/>
</dbReference>
<protein>
    <submittedName>
        <fullName evidence="5">PhoH Phosphate starvation-inducible protein PhoH, predicted ATPase</fullName>
    </submittedName>
</protein>
<evidence type="ECO:0000256" key="3">
    <source>
        <dbReference type="SAM" id="MobiDB-lite"/>
    </source>
</evidence>
<sequence length="242" mass="26699">MLEHSSRGKPLEKPRGKRTTKYKGAPEEATSRTVSLVPMNDNQRLYIDALKSHQQIIVLGPSGTGKTYIAASYAANLYILRKIDKIIITRPAVSVGKSLGALPGDIGEKFSPWLSPVLSVLEEQLGKGVVETGVKNGNIQMAPLEYMRGSSFKDAFVLADECQNLDVAQFKMLVTRIGDNCRLVMNGDIRQSDIKEQSGLSKAIHLAKKYSIDSCVVEFGIDDVVRSDICRQWLESFYAEGM</sequence>
<organism evidence="5">
    <name type="scientific">uncultured Caudovirales phage</name>
    <dbReference type="NCBI Taxonomy" id="2100421"/>
    <lineage>
        <taxon>Viruses</taxon>
        <taxon>Duplodnaviria</taxon>
        <taxon>Heunggongvirae</taxon>
        <taxon>Uroviricota</taxon>
        <taxon>Caudoviricetes</taxon>
        <taxon>Peduoviridae</taxon>
        <taxon>Maltschvirus</taxon>
        <taxon>Maltschvirus maltsch</taxon>
    </lineage>
</organism>
<gene>
    <name evidence="5" type="ORF">UFOVP343_58</name>
</gene>
<dbReference type="InterPro" id="IPR027417">
    <property type="entry name" value="P-loop_NTPase"/>
</dbReference>
<keyword evidence="1" id="KW-0547">Nucleotide-binding</keyword>
<evidence type="ECO:0000313" key="5">
    <source>
        <dbReference type="EMBL" id="CAB4139313.1"/>
    </source>
</evidence>
<dbReference type="SUPFAM" id="SSF52540">
    <property type="entry name" value="P-loop containing nucleoside triphosphate hydrolases"/>
    <property type="match status" value="1"/>
</dbReference>
<dbReference type="GO" id="GO:0005524">
    <property type="term" value="F:ATP binding"/>
    <property type="evidence" value="ECO:0007669"/>
    <property type="project" value="UniProtKB-KW"/>
</dbReference>
<feature type="compositionally biased region" description="Basic and acidic residues" evidence="3">
    <location>
        <begin position="1"/>
        <end position="14"/>
    </location>
</feature>
<proteinExistence type="predicted"/>
<evidence type="ECO:0000256" key="2">
    <source>
        <dbReference type="ARBA" id="ARBA00022840"/>
    </source>
</evidence>
<feature type="region of interest" description="Disordered" evidence="3">
    <location>
        <begin position="1"/>
        <end position="31"/>
    </location>
</feature>
<dbReference type="InterPro" id="IPR003714">
    <property type="entry name" value="PhoH"/>
</dbReference>
<dbReference type="PANTHER" id="PTHR30473">
    <property type="entry name" value="PROTEIN PHOH"/>
    <property type="match status" value="1"/>
</dbReference>